<evidence type="ECO:0000313" key="2">
    <source>
        <dbReference type="EMBL" id="CAG7894719.1"/>
    </source>
</evidence>
<dbReference type="Proteomes" id="UP000694005">
    <property type="component" value="Chromosome A02"/>
</dbReference>
<proteinExistence type="predicted"/>
<feature type="domain" description="MGS-like" evidence="1">
    <location>
        <begin position="1"/>
        <end position="68"/>
    </location>
</feature>
<name>A0A8D9H7Y4_BRACM</name>
<evidence type="ECO:0000313" key="3">
    <source>
        <dbReference type="Proteomes" id="UP000694005"/>
    </source>
</evidence>
<reference evidence="2 3" key="1">
    <citation type="submission" date="2021-07" db="EMBL/GenBank/DDBJ databases">
        <authorList>
            <consortium name="Genoscope - CEA"/>
            <person name="William W."/>
        </authorList>
    </citation>
    <scope>NUCLEOTIDE SEQUENCE [LARGE SCALE GENOMIC DNA]</scope>
</reference>
<dbReference type="Gramene" id="A02p36710.2_BraZ1">
    <property type="protein sequence ID" value="A02p36710.2_BraZ1.CDS"/>
    <property type="gene ID" value="A02g36710.2_BraZ1"/>
</dbReference>
<dbReference type="InterPro" id="IPR036914">
    <property type="entry name" value="MGS-like_dom_sf"/>
</dbReference>
<evidence type="ECO:0000259" key="1">
    <source>
        <dbReference type="PROSITE" id="PS51855"/>
    </source>
</evidence>
<gene>
    <name evidence="2" type="ORF">BRAPAZ1V2_A02P36710.2</name>
</gene>
<sequence>MESNKTVAESVEVDVVANGQIHLMLITSSGGDLDQKDGRQLRHMALAYKVPIITSVARAFATAEGSRA</sequence>
<dbReference type="SUPFAM" id="SSF52335">
    <property type="entry name" value="Methylglyoxal synthase-like"/>
    <property type="match status" value="1"/>
</dbReference>
<protein>
    <recommendedName>
        <fullName evidence="1">MGS-like domain-containing protein</fullName>
    </recommendedName>
</protein>
<dbReference type="Gene3D" id="3.40.50.1380">
    <property type="entry name" value="Methylglyoxal synthase-like domain"/>
    <property type="match status" value="1"/>
</dbReference>
<organism evidence="2 3">
    <name type="scientific">Brassica campestris</name>
    <name type="common">Field mustard</name>
    <dbReference type="NCBI Taxonomy" id="3711"/>
    <lineage>
        <taxon>Eukaryota</taxon>
        <taxon>Viridiplantae</taxon>
        <taxon>Streptophyta</taxon>
        <taxon>Embryophyta</taxon>
        <taxon>Tracheophyta</taxon>
        <taxon>Spermatophyta</taxon>
        <taxon>Magnoliopsida</taxon>
        <taxon>eudicotyledons</taxon>
        <taxon>Gunneridae</taxon>
        <taxon>Pentapetalae</taxon>
        <taxon>rosids</taxon>
        <taxon>malvids</taxon>
        <taxon>Brassicales</taxon>
        <taxon>Brassicaceae</taxon>
        <taxon>Brassiceae</taxon>
        <taxon>Brassica</taxon>
    </lineage>
</organism>
<accession>A0A8D9H7Y4</accession>
<dbReference type="AlphaFoldDB" id="A0A8D9H7Y4"/>
<dbReference type="EMBL" id="LS974618">
    <property type="protein sequence ID" value="CAG7894719.1"/>
    <property type="molecule type" value="Genomic_DNA"/>
</dbReference>
<dbReference type="InterPro" id="IPR011607">
    <property type="entry name" value="MGS-like_dom"/>
</dbReference>
<dbReference type="Pfam" id="PF02142">
    <property type="entry name" value="MGS"/>
    <property type="match status" value="1"/>
</dbReference>
<dbReference type="PROSITE" id="PS51855">
    <property type="entry name" value="MGS"/>
    <property type="match status" value="1"/>
</dbReference>